<keyword evidence="2" id="KW-1185">Reference proteome</keyword>
<reference evidence="1 2" key="1">
    <citation type="journal article" date="2018" name="Sci. Rep.">
        <title>Genomic signatures of local adaptation to the degree of environmental predictability in rotifers.</title>
        <authorList>
            <person name="Franch-Gras L."/>
            <person name="Hahn C."/>
            <person name="Garcia-Roger E.M."/>
            <person name="Carmona M.J."/>
            <person name="Serra M."/>
            <person name="Gomez A."/>
        </authorList>
    </citation>
    <scope>NUCLEOTIDE SEQUENCE [LARGE SCALE GENOMIC DNA]</scope>
    <source>
        <strain evidence="1">HYR1</strain>
    </source>
</reference>
<protein>
    <submittedName>
        <fullName evidence="1">Uncharacterized protein</fullName>
    </submittedName>
</protein>
<name>A0A3M7SKP8_BRAPC</name>
<proteinExistence type="predicted"/>
<gene>
    <name evidence="1" type="ORF">BpHYR1_022154</name>
</gene>
<evidence type="ECO:0000313" key="2">
    <source>
        <dbReference type="Proteomes" id="UP000276133"/>
    </source>
</evidence>
<comment type="caution">
    <text evidence="1">The sequence shown here is derived from an EMBL/GenBank/DDBJ whole genome shotgun (WGS) entry which is preliminary data.</text>
</comment>
<dbReference type="AlphaFoldDB" id="A0A3M7SKP8"/>
<evidence type="ECO:0000313" key="1">
    <source>
        <dbReference type="EMBL" id="RNA36275.1"/>
    </source>
</evidence>
<organism evidence="1 2">
    <name type="scientific">Brachionus plicatilis</name>
    <name type="common">Marine rotifer</name>
    <name type="synonym">Brachionus muelleri</name>
    <dbReference type="NCBI Taxonomy" id="10195"/>
    <lineage>
        <taxon>Eukaryota</taxon>
        <taxon>Metazoa</taxon>
        <taxon>Spiralia</taxon>
        <taxon>Gnathifera</taxon>
        <taxon>Rotifera</taxon>
        <taxon>Eurotatoria</taxon>
        <taxon>Monogononta</taxon>
        <taxon>Pseudotrocha</taxon>
        <taxon>Ploima</taxon>
        <taxon>Brachionidae</taxon>
        <taxon>Brachionus</taxon>
    </lineage>
</organism>
<sequence>MGKNFKKQTIFQCHVKKPQSLNQLGSLLIINSQKEMSAFLDITFFHINLSILIFGLKLGTDEQSIK</sequence>
<dbReference type="Proteomes" id="UP000276133">
    <property type="component" value="Unassembled WGS sequence"/>
</dbReference>
<accession>A0A3M7SKP8</accession>
<dbReference type="EMBL" id="REGN01001208">
    <property type="protein sequence ID" value="RNA36275.1"/>
    <property type="molecule type" value="Genomic_DNA"/>
</dbReference>